<feature type="compositionally biased region" description="Basic residues" evidence="1">
    <location>
        <begin position="58"/>
        <end position="67"/>
    </location>
</feature>
<name>A0A8T0TNZ6_PANVG</name>
<feature type="compositionally biased region" description="Basic residues" evidence="1">
    <location>
        <begin position="82"/>
        <end position="108"/>
    </location>
</feature>
<protein>
    <submittedName>
        <fullName evidence="2">Uncharacterized protein</fullName>
    </submittedName>
</protein>
<evidence type="ECO:0000313" key="3">
    <source>
        <dbReference type="Proteomes" id="UP000823388"/>
    </source>
</evidence>
<reference evidence="2" key="1">
    <citation type="submission" date="2020-05" db="EMBL/GenBank/DDBJ databases">
        <title>WGS assembly of Panicum virgatum.</title>
        <authorList>
            <person name="Lovell J.T."/>
            <person name="Jenkins J."/>
            <person name="Shu S."/>
            <person name="Juenger T.E."/>
            <person name="Schmutz J."/>
        </authorList>
    </citation>
    <scope>NUCLEOTIDE SEQUENCE</scope>
    <source>
        <strain evidence="2">AP13</strain>
    </source>
</reference>
<evidence type="ECO:0000256" key="1">
    <source>
        <dbReference type="SAM" id="MobiDB-lite"/>
    </source>
</evidence>
<accession>A0A8T0TNZ6</accession>
<keyword evidence="3" id="KW-1185">Reference proteome</keyword>
<dbReference type="Proteomes" id="UP000823388">
    <property type="component" value="Chromosome 4K"/>
</dbReference>
<feature type="compositionally biased region" description="Low complexity" evidence="1">
    <location>
        <begin position="109"/>
        <end position="119"/>
    </location>
</feature>
<comment type="caution">
    <text evidence="2">The sequence shown here is derived from an EMBL/GenBank/DDBJ whole genome shotgun (WGS) entry which is preliminary data.</text>
</comment>
<proteinExistence type="predicted"/>
<gene>
    <name evidence="2" type="ORF">PVAP13_4KG053433</name>
</gene>
<organism evidence="2 3">
    <name type="scientific">Panicum virgatum</name>
    <name type="common">Blackwell switchgrass</name>
    <dbReference type="NCBI Taxonomy" id="38727"/>
    <lineage>
        <taxon>Eukaryota</taxon>
        <taxon>Viridiplantae</taxon>
        <taxon>Streptophyta</taxon>
        <taxon>Embryophyta</taxon>
        <taxon>Tracheophyta</taxon>
        <taxon>Spermatophyta</taxon>
        <taxon>Magnoliopsida</taxon>
        <taxon>Liliopsida</taxon>
        <taxon>Poales</taxon>
        <taxon>Poaceae</taxon>
        <taxon>PACMAD clade</taxon>
        <taxon>Panicoideae</taxon>
        <taxon>Panicodae</taxon>
        <taxon>Paniceae</taxon>
        <taxon>Panicinae</taxon>
        <taxon>Panicum</taxon>
        <taxon>Panicum sect. Hiantes</taxon>
    </lineage>
</organism>
<dbReference type="EMBL" id="CM029043">
    <property type="protein sequence ID" value="KAG2609609.1"/>
    <property type="molecule type" value="Genomic_DNA"/>
</dbReference>
<dbReference type="AlphaFoldDB" id="A0A8T0TNZ6"/>
<sequence length="135" mass="15195">MKHRPPRGLSIGHVWLRSARMGSQTLSSFLAQARPPAHRSRATRHPPSCISSDETRHQPARRSRCPRRARDAAAWSGGGCLRHPRAARRHGHLHDRRRRLRSLRRRAQARGAGRSGRLLARAERPSSSFLPCASS</sequence>
<evidence type="ECO:0000313" key="2">
    <source>
        <dbReference type="EMBL" id="KAG2609609.1"/>
    </source>
</evidence>
<feature type="compositionally biased region" description="Polar residues" evidence="1">
    <location>
        <begin position="125"/>
        <end position="135"/>
    </location>
</feature>
<feature type="region of interest" description="Disordered" evidence="1">
    <location>
        <begin position="27"/>
        <end position="135"/>
    </location>
</feature>